<evidence type="ECO:0000259" key="3">
    <source>
        <dbReference type="Pfam" id="PF03159"/>
    </source>
</evidence>
<dbReference type="GO" id="GO:0003723">
    <property type="term" value="F:RNA binding"/>
    <property type="evidence" value="ECO:0007669"/>
    <property type="project" value="TreeGrafter"/>
</dbReference>
<feature type="domain" description="Xrn1 N-terminal" evidence="3">
    <location>
        <begin position="1"/>
        <end position="122"/>
    </location>
</feature>
<sequence length="143" mass="16177">MGVPTFYRWLSCRYPKVVVDVMKPQQQQQQQQQQQEEGEKQQQQQQQGEQQQQEEQQQEETQYDCLYLDMNGIIHPCCHSDDGTSPPTEDEMFKKIFRCIDHLVEVVRPKLLLYLAIAAAAATAAAAAAAAAGVEAGPKQQQL</sequence>
<dbReference type="AlphaFoldDB" id="U6LJ00"/>
<feature type="region of interest" description="Disordered" evidence="1">
    <location>
        <begin position="24"/>
        <end position="58"/>
    </location>
</feature>
<feature type="compositionally biased region" description="Low complexity" evidence="1">
    <location>
        <begin position="25"/>
        <end position="55"/>
    </location>
</feature>
<feature type="transmembrane region" description="Helical" evidence="2">
    <location>
        <begin position="111"/>
        <end position="134"/>
    </location>
</feature>
<dbReference type="InterPro" id="IPR004859">
    <property type="entry name" value="Xrn1_N"/>
</dbReference>
<evidence type="ECO:0000313" key="4">
    <source>
        <dbReference type="EMBL" id="CDJ49228.1"/>
    </source>
</evidence>
<dbReference type="PANTHER" id="PTHR12341">
    <property type="entry name" value="5'-&gt;3' EXORIBONUCLEASE"/>
    <property type="match status" value="1"/>
</dbReference>
<dbReference type="EMBL" id="HG711549">
    <property type="protein sequence ID" value="CDJ49228.1"/>
    <property type="molecule type" value="Genomic_DNA"/>
</dbReference>
<keyword evidence="2" id="KW-0472">Membrane</keyword>
<keyword evidence="2" id="KW-0812">Transmembrane</keyword>
<dbReference type="InterPro" id="IPR027073">
    <property type="entry name" value="5_3_exoribonuclease"/>
</dbReference>
<evidence type="ECO:0000256" key="1">
    <source>
        <dbReference type="SAM" id="MobiDB-lite"/>
    </source>
</evidence>
<accession>U6LJ00</accession>
<protein>
    <submittedName>
        <fullName evidence="4">Dhm exonuclease, related</fullName>
    </submittedName>
</protein>
<reference evidence="4" key="2">
    <citation type="submission" date="2013-10" db="EMBL/GenBank/DDBJ databases">
        <authorList>
            <person name="Aslett M."/>
        </authorList>
    </citation>
    <scope>NUCLEOTIDE SEQUENCE [LARGE SCALE GENOMIC DNA]</scope>
    <source>
        <strain evidence="4">Houghton</strain>
    </source>
</reference>
<dbReference type="GO" id="GO:0004534">
    <property type="term" value="F:5'-3' RNA exonuclease activity"/>
    <property type="evidence" value="ECO:0007669"/>
    <property type="project" value="TreeGrafter"/>
</dbReference>
<organism evidence="4 5">
    <name type="scientific">Eimeria brunetti</name>
    <dbReference type="NCBI Taxonomy" id="51314"/>
    <lineage>
        <taxon>Eukaryota</taxon>
        <taxon>Sar</taxon>
        <taxon>Alveolata</taxon>
        <taxon>Apicomplexa</taxon>
        <taxon>Conoidasida</taxon>
        <taxon>Coccidia</taxon>
        <taxon>Eucoccidiorida</taxon>
        <taxon>Eimeriorina</taxon>
        <taxon>Eimeriidae</taxon>
        <taxon>Eimeria</taxon>
    </lineage>
</organism>
<keyword evidence="2" id="KW-1133">Transmembrane helix</keyword>
<reference evidence="4" key="1">
    <citation type="submission" date="2013-10" db="EMBL/GenBank/DDBJ databases">
        <title>Genomic analysis of the causative agents of coccidiosis in chickens.</title>
        <authorList>
            <person name="Reid A.J."/>
            <person name="Blake D."/>
            <person name="Billington K."/>
            <person name="Browne H."/>
            <person name="Dunn M."/>
            <person name="Hung S."/>
            <person name="Kawahara F."/>
            <person name="Miranda-Saavedra D."/>
            <person name="Mourier T."/>
            <person name="Nagra H."/>
            <person name="Otto T.D."/>
            <person name="Rawlings N."/>
            <person name="Sanchez A."/>
            <person name="Sanders M."/>
            <person name="Subramaniam C."/>
            <person name="Tay Y."/>
            <person name="Dear P."/>
            <person name="Doerig C."/>
            <person name="Gruber A."/>
            <person name="Parkinson J."/>
            <person name="Shirley M."/>
            <person name="Wan K.L."/>
            <person name="Berriman M."/>
            <person name="Tomley F."/>
            <person name="Pain A."/>
        </authorList>
    </citation>
    <scope>NUCLEOTIDE SEQUENCE [LARGE SCALE GENOMIC DNA]</scope>
    <source>
        <strain evidence="4">Houghton</strain>
    </source>
</reference>
<keyword evidence="4" id="KW-0540">Nuclease</keyword>
<name>U6LJ00_9EIME</name>
<dbReference type="PANTHER" id="PTHR12341:SF41">
    <property type="entry name" value="5'-3' EXORIBONUCLEASE 2"/>
    <property type="match status" value="1"/>
</dbReference>
<dbReference type="Proteomes" id="UP000030750">
    <property type="component" value="Unassembled WGS sequence"/>
</dbReference>
<dbReference type="Gene3D" id="3.40.50.12390">
    <property type="match status" value="1"/>
</dbReference>
<dbReference type="GO" id="GO:0005634">
    <property type="term" value="C:nucleus"/>
    <property type="evidence" value="ECO:0007669"/>
    <property type="project" value="TreeGrafter"/>
</dbReference>
<gene>
    <name evidence="4" type="ORF">EBH_0024770</name>
</gene>
<proteinExistence type="predicted"/>
<dbReference type="Pfam" id="PF03159">
    <property type="entry name" value="XRN_N"/>
    <property type="match status" value="1"/>
</dbReference>
<evidence type="ECO:0000256" key="2">
    <source>
        <dbReference type="SAM" id="Phobius"/>
    </source>
</evidence>
<keyword evidence="5" id="KW-1185">Reference proteome</keyword>
<dbReference type="OrthoDB" id="372487at2759"/>
<keyword evidence="4" id="KW-0269">Exonuclease</keyword>
<dbReference type="VEuPathDB" id="ToxoDB:EBH_0024770"/>
<keyword evidence="4" id="KW-0378">Hydrolase</keyword>
<evidence type="ECO:0000313" key="5">
    <source>
        <dbReference type="Proteomes" id="UP000030750"/>
    </source>
</evidence>
<dbReference type="GO" id="GO:0000956">
    <property type="term" value="P:nuclear-transcribed mRNA catabolic process"/>
    <property type="evidence" value="ECO:0007669"/>
    <property type="project" value="TreeGrafter"/>
</dbReference>